<protein>
    <submittedName>
        <fullName evidence="8">ABC transporter permease</fullName>
    </submittedName>
</protein>
<accession>A0A7K1UJ70</accession>
<dbReference type="PANTHER" id="PTHR43229">
    <property type="entry name" value="NODULATION PROTEIN J"/>
    <property type="match status" value="1"/>
</dbReference>
<dbReference type="AlphaFoldDB" id="A0A7K1UJ70"/>
<name>A0A7K1UJ70_9MICC</name>
<evidence type="ECO:0000256" key="1">
    <source>
        <dbReference type="ARBA" id="ARBA00004141"/>
    </source>
</evidence>
<sequence length="253" mass="26842">MSAMTKELTQLHARELVRDARYFWFALFFPFFMLGTFLGVGALMPDEPGTPDFTETVIPLAIFLAVTSTALTVTAGPLAGMRSSGLLRLLSTTPVGRRQLVLTHLTTRVVMVVVQLALLMVIAVAIGSVELSSLPLLFGITLLGMAMFLGIGYILGGLLSSPDMATHIGTFIQLGTLFLSGLAIPLWLLPEGLANVLELLPTTFFADLLATQVTGAEPIHPAWLSAVVVAASAVVAIAVAMVSFRWDQGGESA</sequence>
<proteinExistence type="predicted"/>
<evidence type="ECO:0000256" key="6">
    <source>
        <dbReference type="SAM" id="Phobius"/>
    </source>
</evidence>
<dbReference type="InterPro" id="IPR051784">
    <property type="entry name" value="Nod_factor_ABC_transporter"/>
</dbReference>
<evidence type="ECO:0000256" key="3">
    <source>
        <dbReference type="ARBA" id="ARBA00022989"/>
    </source>
</evidence>
<reference evidence="8 9" key="1">
    <citation type="submission" date="2019-12" db="EMBL/GenBank/DDBJ databases">
        <title>Nesterenkonia muleiensis sp. nov., a novel actinobacterium isolated from sap of Populus euphratica.</title>
        <authorList>
            <person name="Wang R."/>
        </authorList>
    </citation>
    <scope>NUCLEOTIDE SEQUENCE [LARGE SCALE GENOMIC DNA]</scope>
    <source>
        <strain evidence="8 9">F10</strain>
    </source>
</reference>
<dbReference type="Proteomes" id="UP000460157">
    <property type="component" value="Unassembled WGS sequence"/>
</dbReference>
<dbReference type="PROSITE" id="PS51012">
    <property type="entry name" value="ABC_TM2"/>
    <property type="match status" value="1"/>
</dbReference>
<gene>
    <name evidence="8" type="ORF">GNZ21_09140</name>
</gene>
<dbReference type="EMBL" id="WRPM01000068">
    <property type="protein sequence ID" value="MVT26517.1"/>
    <property type="molecule type" value="Genomic_DNA"/>
</dbReference>
<comment type="subcellular location">
    <subcellularLocation>
        <location evidence="1">Membrane</location>
        <topology evidence="1">Multi-pass membrane protein</topology>
    </subcellularLocation>
</comment>
<feature type="transmembrane region" description="Helical" evidence="6">
    <location>
        <begin position="21"/>
        <end position="44"/>
    </location>
</feature>
<dbReference type="OrthoDB" id="9778589at2"/>
<keyword evidence="4 6" id="KW-0472">Membrane</keyword>
<keyword evidence="5" id="KW-0046">Antibiotic resistance</keyword>
<dbReference type="InterPro" id="IPR013525">
    <property type="entry name" value="ABC2_TM"/>
</dbReference>
<evidence type="ECO:0000256" key="4">
    <source>
        <dbReference type="ARBA" id="ARBA00023136"/>
    </source>
</evidence>
<evidence type="ECO:0000313" key="9">
    <source>
        <dbReference type="Proteomes" id="UP000460157"/>
    </source>
</evidence>
<dbReference type="Pfam" id="PF12698">
    <property type="entry name" value="ABC2_membrane_3"/>
    <property type="match status" value="1"/>
</dbReference>
<dbReference type="GO" id="GO:0046677">
    <property type="term" value="P:response to antibiotic"/>
    <property type="evidence" value="ECO:0007669"/>
    <property type="project" value="UniProtKB-KW"/>
</dbReference>
<keyword evidence="9" id="KW-1185">Reference proteome</keyword>
<keyword evidence="2 6" id="KW-0812">Transmembrane</keyword>
<dbReference type="GO" id="GO:0140359">
    <property type="term" value="F:ABC-type transporter activity"/>
    <property type="evidence" value="ECO:0007669"/>
    <property type="project" value="InterPro"/>
</dbReference>
<feature type="domain" description="ABC transmembrane type-2" evidence="7">
    <location>
        <begin position="21"/>
        <end position="247"/>
    </location>
</feature>
<dbReference type="PANTHER" id="PTHR43229:SF2">
    <property type="entry name" value="NODULATION PROTEIN J"/>
    <property type="match status" value="1"/>
</dbReference>
<dbReference type="GO" id="GO:0043190">
    <property type="term" value="C:ATP-binding cassette (ABC) transporter complex"/>
    <property type="evidence" value="ECO:0007669"/>
    <property type="project" value="InterPro"/>
</dbReference>
<feature type="transmembrane region" description="Helical" evidence="6">
    <location>
        <begin position="136"/>
        <end position="159"/>
    </location>
</feature>
<feature type="transmembrane region" description="Helical" evidence="6">
    <location>
        <begin position="100"/>
        <end position="124"/>
    </location>
</feature>
<evidence type="ECO:0000256" key="5">
    <source>
        <dbReference type="ARBA" id="ARBA00023251"/>
    </source>
</evidence>
<comment type="caution">
    <text evidence="8">The sequence shown here is derived from an EMBL/GenBank/DDBJ whole genome shotgun (WGS) entry which is preliminary data.</text>
</comment>
<dbReference type="InterPro" id="IPR047817">
    <property type="entry name" value="ABC2_TM_bact-type"/>
</dbReference>
<dbReference type="PIRSF" id="PIRSF006648">
    <property type="entry name" value="DrrB"/>
    <property type="match status" value="1"/>
</dbReference>
<keyword evidence="3 6" id="KW-1133">Transmembrane helix</keyword>
<feature type="transmembrane region" description="Helical" evidence="6">
    <location>
        <begin position="171"/>
        <end position="189"/>
    </location>
</feature>
<evidence type="ECO:0000313" key="8">
    <source>
        <dbReference type="EMBL" id="MVT26517.1"/>
    </source>
</evidence>
<evidence type="ECO:0000256" key="2">
    <source>
        <dbReference type="ARBA" id="ARBA00022692"/>
    </source>
</evidence>
<feature type="transmembrane region" description="Helical" evidence="6">
    <location>
        <begin position="56"/>
        <end position="79"/>
    </location>
</feature>
<organism evidence="8 9">
    <name type="scientific">Nesterenkonia alkaliphila</name>
    <dbReference type="NCBI Taxonomy" id="1463631"/>
    <lineage>
        <taxon>Bacteria</taxon>
        <taxon>Bacillati</taxon>
        <taxon>Actinomycetota</taxon>
        <taxon>Actinomycetes</taxon>
        <taxon>Micrococcales</taxon>
        <taxon>Micrococcaceae</taxon>
        <taxon>Nesterenkonia</taxon>
    </lineage>
</organism>
<dbReference type="InterPro" id="IPR000412">
    <property type="entry name" value="ABC_2_transport"/>
</dbReference>
<feature type="transmembrane region" description="Helical" evidence="6">
    <location>
        <begin position="222"/>
        <end position="244"/>
    </location>
</feature>
<evidence type="ECO:0000259" key="7">
    <source>
        <dbReference type="PROSITE" id="PS51012"/>
    </source>
</evidence>